<feature type="region of interest" description="Disordered" evidence="8">
    <location>
        <begin position="191"/>
        <end position="219"/>
    </location>
</feature>
<evidence type="ECO:0000256" key="2">
    <source>
        <dbReference type="ARBA" id="ARBA00022527"/>
    </source>
</evidence>
<name>A0ABC8TCM7_9AQUA</name>
<gene>
    <name evidence="10" type="ORF">ILEXP_LOCUS36066</name>
</gene>
<keyword evidence="2" id="KW-0418">Kinase</keyword>
<evidence type="ECO:0000256" key="5">
    <source>
        <dbReference type="ARBA" id="ARBA00022989"/>
    </source>
</evidence>
<evidence type="ECO:0000256" key="4">
    <source>
        <dbReference type="ARBA" id="ARBA00022729"/>
    </source>
</evidence>
<dbReference type="EMBL" id="CAUOFW020004698">
    <property type="protein sequence ID" value="CAK9166826.1"/>
    <property type="molecule type" value="Genomic_DNA"/>
</dbReference>
<keyword evidence="2" id="KW-0723">Serine/threonine-protein kinase</keyword>
<organism evidence="10 11">
    <name type="scientific">Ilex paraguariensis</name>
    <name type="common">yerba mate</name>
    <dbReference type="NCBI Taxonomy" id="185542"/>
    <lineage>
        <taxon>Eukaryota</taxon>
        <taxon>Viridiplantae</taxon>
        <taxon>Streptophyta</taxon>
        <taxon>Embryophyta</taxon>
        <taxon>Tracheophyta</taxon>
        <taxon>Spermatophyta</taxon>
        <taxon>Magnoliopsida</taxon>
        <taxon>eudicotyledons</taxon>
        <taxon>Gunneridae</taxon>
        <taxon>Pentapetalae</taxon>
        <taxon>asterids</taxon>
        <taxon>campanulids</taxon>
        <taxon>Aquifoliales</taxon>
        <taxon>Aquifoliaceae</taxon>
        <taxon>Ilex</taxon>
    </lineage>
</organism>
<keyword evidence="4" id="KW-0732">Signal</keyword>
<protein>
    <submittedName>
        <fullName evidence="10">Uncharacterized protein</fullName>
    </submittedName>
</protein>
<dbReference type="PANTHER" id="PTHR27009">
    <property type="entry name" value="RUST RESISTANCE KINASE LR10-RELATED"/>
    <property type="match status" value="1"/>
</dbReference>
<comment type="subcellular location">
    <subcellularLocation>
        <location evidence="1">Membrane</location>
        <topology evidence="1">Single-pass type I membrane protein</topology>
    </subcellularLocation>
</comment>
<accession>A0ABC8TCM7</accession>
<dbReference type="InterPro" id="IPR045874">
    <property type="entry name" value="LRK10/LRL21-25-like"/>
</dbReference>
<evidence type="ECO:0000256" key="7">
    <source>
        <dbReference type="ARBA" id="ARBA00023180"/>
    </source>
</evidence>
<keyword evidence="5 9" id="KW-1133">Transmembrane helix</keyword>
<dbReference type="Proteomes" id="UP001642360">
    <property type="component" value="Unassembled WGS sequence"/>
</dbReference>
<evidence type="ECO:0000256" key="9">
    <source>
        <dbReference type="SAM" id="Phobius"/>
    </source>
</evidence>
<dbReference type="Gene3D" id="1.10.510.10">
    <property type="entry name" value="Transferase(Phosphotransferase) domain 1"/>
    <property type="match status" value="1"/>
</dbReference>
<keyword evidence="6 9" id="KW-0472">Membrane</keyword>
<comment type="caution">
    <text evidence="10">The sequence shown here is derived from an EMBL/GenBank/DDBJ whole genome shotgun (WGS) entry which is preliminary data.</text>
</comment>
<keyword evidence="7" id="KW-0325">Glycoprotein</keyword>
<dbReference type="GO" id="GO:0004674">
    <property type="term" value="F:protein serine/threonine kinase activity"/>
    <property type="evidence" value="ECO:0007669"/>
    <property type="project" value="UniProtKB-KW"/>
</dbReference>
<dbReference type="GO" id="GO:0016020">
    <property type="term" value="C:membrane"/>
    <property type="evidence" value="ECO:0007669"/>
    <property type="project" value="UniProtKB-SubCell"/>
</dbReference>
<evidence type="ECO:0000256" key="8">
    <source>
        <dbReference type="SAM" id="MobiDB-lite"/>
    </source>
</evidence>
<evidence type="ECO:0000313" key="11">
    <source>
        <dbReference type="Proteomes" id="UP001642360"/>
    </source>
</evidence>
<feature type="transmembrane region" description="Helical" evidence="9">
    <location>
        <begin position="15"/>
        <end position="36"/>
    </location>
</feature>
<evidence type="ECO:0000256" key="1">
    <source>
        <dbReference type="ARBA" id="ARBA00004479"/>
    </source>
</evidence>
<proteinExistence type="predicted"/>
<keyword evidence="3 9" id="KW-0812">Transmembrane</keyword>
<evidence type="ECO:0000256" key="6">
    <source>
        <dbReference type="ARBA" id="ARBA00023136"/>
    </source>
</evidence>
<evidence type="ECO:0000256" key="3">
    <source>
        <dbReference type="ARBA" id="ARBA00022692"/>
    </source>
</evidence>
<keyword evidence="2" id="KW-0808">Transferase</keyword>
<reference evidence="10 11" key="1">
    <citation type="submission" date="2024-02" db="EMBL/GenBank/DDBJ databases">
        <authorList>
            <person name="Vignale AGUSTIN F."/>
            <person name="Sosa J E."/>
            <person name="Modenutti C."/>
        </authorList>
    </citation>
    <scope>NUCLEOTIDE SEQUENCE [LARGE SCALE GENOMIC DNA]</scope>
</reference>
<keyword evidence="11" id="KW-1185">Reference proteome</keyword>
<sequence length="219" mass="24404">MTSSFDEDFDFMRTLMAIAFFISAGMMIASAIFIVVHQVIKCLQKAGIAIPGYAPISTTDQESLLGDIAIPPRSDSVVVAIPPDYPRARGPRVTSMERLLSTIAKEKPKRWTWEMIENDDLAEMLKLCGIDERDREQAERMSMVALWCVQYQPELRPMMSTVVKMLEGGMEITPPPYPKFQYLESFFERNGSVSGGNESSDPLPSATRTSEPSSSNHVG</sequence>
<dbReference type="AlphaFoldDB" id="A0ABC8TCM7"/>
<evidence type="ECO:0000313" key="10">
    <source>
        <dbReference type="EMBL" id="CAK9166826.1"/>
    </source>
</evidence>